<evidence type="ECO:0000313" key="2">
    <source>
        <dbReference type="EMBL" id="TKI64274.1"/>
    </source>
</evidence>
<organism evidence="2 3">
    <name type="scientific">Nocardioides jishulii</name>
    <dbReference type="NCBI Taxonomy" id="2575440"/>
    <lineage>
        <taxon>Bacteria</taxon>
        <taxon>Bacillati</taxon>
        <taxon>Actinomycetota</taxon>
        <taxon>Actinomycetes</taxon>
        <taxon>Propionibacteriales</taxon>
        <taxon>Nocardioidaceae</taxon>
        <taxon>Nocardioides</taxon>
    </lineage>
</organism>
<feature type="transmembrane region" description="Helical" evidence="1">
    <location>
        <begin position="44"/>
        <end position="64"/>
    </location>
</feature>
<sequence length="76" mass="8486">MSSLLFAGLLAAVSIALFVWWIMMLVEALRIPGPRWTEAGHNQVLYVIGMFLLGWLGTLLYVLIPRKDLRATNSAV</sequence>
<dbReference type="EMBL" id="SZPY01000001">
    <property type="protein sequence ID" value="TKI64274.1"/>
    <property type="molecule type" value="Genomic_DNA"/>
</dbReference>
<dbReference type="RefSeq" id="WP_137064734.1">
    <property type="nucleotide sequence ID" value="NZ_CP040748.1"/>
</dbReference>
<proteinExistence type="predicted"/>
<keyword evidence="1" id="KW-0812">Transmembrane</keyword>
<protein>
    <recommendedName>
        <fullName evidence="4">Cardiolipin synthase N-terminal domain-containing protein</fullName>
    </recommendedName>
</protein>
<evidence type="ECO:0000313" key="3">
    <source>
        <dbReference type="Proteomes" id="UP000307808"/>
    </source>
</evidence>
<reference evidence="2 3" key="1">
    <citation type="submission" date="2019-04" db="EMBL/GenBank/DDBJ databases">
        <authorList>
            <person name="Dong K."/>
        </authorList>
    </citation>
    <scope>NUCLEOTIDE SEQUENCE [LARGE SCALE GENOMIC DNA]</scope>
    <source>
        <strain evidence="3">dk3543</strain>
    </source>
</reference>
<keyword evidence="3" id="KW-1185">Reference proteome</keyword>
<accession>A0A4U2YTD3</accession>
<dbReference type="OrthoDB" id="3790918at2"/>
<evidence type="ECO:0008006" key="4">
    <source>
        <dbReference type="Google" id="ProtNLM"/>
    </source>
</evidence>
<keyword evidence="1" id="KW-1133">Transmembrane helix</keyword>
<dbReference type="Proteomes" id="UP000307808">
    <property type="component" value="Unassembled WGS sequence"/>
</dbReference>
<evidence type="ECO:0000256" key="1">
    <source>
        <dbReference type="SAM" id="Phobius"/>
    </source>
</evidence>
<name>A0A4U2YTD3_9ACTN</name>
<gene>
    <name evidence="2" type="ORF">FC770_03745</name>
</gene>
<keyword evidence="1" id="KW-0472">Membrane</keyword>
<dbReference type="AlphaFoldDB" id="A0A4U2YTD3"/>
<comment type="caution">
    <text evidence="2">The sequence shown here is derived from an EMBL/GenBank/DDBJ whole genome shotgun (WGS) entry which is preliminary data.</text>
</comment>